<dbReference type="RefSeq" id="WP_211558638.1">
    <property type="nucleotide sequence ID" value="NZ_JAGVRK010000001.1"/>
</dbReference>
<dbReference type="InterPro" id="IPR002156">
    <property type="entry name" value="RNaseH_domain"/>
</dbReference>
<organism evidence="2 3">
    <name type="scientific">Metabacillus flavus</name>
    <dbReference type="NCBI Taxonomy" id="2823519"/>
    <lineage>
        <taxon>Bacteria</taxon>
        <taxon>Bacillati</taxon>
        <taxon>Bacillota</taxon>
        <taxon>Bacilli</taxon>
        <taxon>Bacillales</taxon>
        <taxon>Bacillaceae</taxon>
        <taxon>Metabacillus</taxon>
    </lineage>
</organism>
<dbReference type="Proteomes" id="UP000682403">
    <property type="component" value="Unassembled WGS sequence"/>
</dbReference>
<evidence type="ECO:0000259" key="1">
    <source>
        <dbReference type="PROSITE" id="PS50879"/>
    </source>
</evidence>
<proteinExistence type="predicted"/>
<sequence length="129" mass="14127">MIEVYIDGASAGDPGPSGAGIVIKGNGAAETFSYPLGTMSNHEAEFHALILGLKLCVEKQYKTVSFRTDSQLVERAAENRYAKNKLFAPLLAEAESLIDQLDLFFIKWIPSKVNPADQIAKEGIRKNEK</sequence>
<comment type="caution">
    <text evidence="2">The sequence shown here is derived from an EMBL/GenBank/DDBJ whole genome shotgun (WGS) entry which is preliminary data.</text>
</comment>
<accession>A0ABS5LF31</accession>
<keyword evidence="3" id="KW-1185">Reference proteome</keyword>
<name>A0ABS5LF31_9BACI</name>
<evidence type="ECO:0000313" key="2">
    <source>
        <dbReference type="EMBL" id="MBS2969339.1"/>
    </source>
</evidence>
<dbReference type="InterPro" id="IPR012337">
    <property type="entry name" value="RNaseH-like_sf"/>
</dbReference>
<reference evidence="2 3" key="1">
    <citation type="submission" date="2021-04" db="EMBL/GenBank/DDBJ databases">
        <title>Metabacillus sp. strain KIGAM252 whole genome sequence.</title>
        <authorList>
            <person name="Seo M.-J."/>
            <person name="Cho E.-S."/>
            <person name="Hwang C.Y."/>
            <person name="Yoon D.J."/>
        </authorList>
    </citation>
    <scope>NUCLEOTIDE SEQUENCE [LARGE SCALE GENOMIC DNA]</scope>
    <source>
        <strain evidence="2 3">KIGAM252</strain>
    </source>
</reference>
<dbReference type="EMBL" id="JAGVRK010000001">
    <property type="protein sequence ID" value="MBS2969339.1"/>
    <property type="molecule type" value="Genomic_DNA"/>
</dbReference>
<dbReference type="PROSITE" id="PS50879">
    <property type="entry name" value="RNASE_H_1"/>
    <property type="match status" value="1"/>
</dbReference>
<feature type="domain" description="RNase H type-1" evidence="1">
    <location>
        <begin position="1"/>
        <end position="125"/>
    </location>
</feature>
<dbReference type="SUPFAM" id="SSF53098">
    <property type="entry name" value="Ribonuclease H-like"/>
    <property type="match status" value="1"/>
</dbReference>
<dbReference type="InterPro" id="IPR036397">
    <property type="entry name" value="RNaseH_sf"/>
</dbReference>
<dbReference type="CDD" id="cd09279">
    <property type="entry name" value="RNase_HI_like"/>
    <property type="match status" value="1"/>
</dbReference>
<dbReference type="PANTHER" id="PTHR46387:SF2">
    <property type="entry name" value="RIBONUCLEASE HI"/>
    <property type="match status" value="1"/>
</dbReference>
<evidence type="ECO:0000313" key="3">
    <source>
        <dbReference type="Proteomes" id="UP000682403"/>
    </source>
</evidence>
<gene>
    <name evidence="2" type="ORF">J9317_11235</name>
</gene>
<dbReference type="Pfam" id="PF13456">
    <property type="entry name" value="RVT_3"/>
    <property type="match status" value="1"/>
</dbReference>
<protein>
    <submittedName>
        <fullName evidence="2">Reverse transcriptase-like protein</fullName>
    </submittedName>
</protein>
<dbReference type="PANTHER" id="PTHR46387">
    <property type="entry name" value="POLYNUCLEOTIDYL TRANSFERASE, RIBONUCLEASE H-LIKE SUPERFAMILY PROTEIN"/>
    <property type="match status" value="1"/>
</dbReference>
<dbReference type="Gene3D" id="3.30.420.10">
    <property type="entry name" value="Ribonuclease H-like superfamily/Ribonuclease H"/>
    <property type="match status" value="1"/>
</dbReference>